<name>A0A8A3P236_9HELO</name>
<feature type="region of interest" description="Disordered" evidence="1">
    <location>
        <begin position="1"/>
        <end position="64"/>
    </location>
</feature>
<organism evidence="2 3">
    <name type="scientific">Monilinia vaccinii-corymbosi</name>
    <dbReference type="NCBI Taxonomy" id="61207"/>
    <lineage>
        <taxon>Eukaryota</taxon>
        <taxon>Fungi</taxon>
        <taxon>Dikarya</taxon>
        <taxon>Ascomycota</taxon>
        <taxon>Pezizomycotina</taxon>
        <taxon>Leotiomycetes</taxon>
        <taxon>Helotiales</taxon>
        <taxon>Sclerotiniaceae</taxon>
        <taxon>Monilinia</taxon>
    </lineage>
</organism>
<feature type="region of interest" description="Disordered" evidence="1">
    <location>
        <begin position="95"/>
        <end position="227"/>
    </location>
</feature>
<feature type="compositionally biased region" description="Low complexity" evidence="1">
    <location>
        <begin position="173"/>
        <end position="187"/>
    </location>
</feature>
<feature type="compositionally biased region" description="Polar residues" evidence="1">
    <location>
        <begin position="21"/>
        <end position="30"/>
    </location>
</feature>
<evidence type="ECO:0000313" key="3">
    <source>
        <dbReference type="Proteomes" id="UP000672032"/>
    </source>
</evidence>
<evidence type="ECO:0000256" key="1">
    <source>
        <dbReference type="SAM" id="MobiDB-lite"/>
    </source>
</evidence>
<feature type="compositionally biased region" description="Basic residues" evidence="1">
    <location>
        <begin position="146"/>
        <end position="163"/>
    </location>
</feature>
<dbReference type="Proteomes" id="UP000672032">
    <property type="component" value="Chromosome 2"/>
</dbReference>
<accession>A0A8A3P236</accession>
<feature type="compositionally biased region" description="Basic residues" evidence="1">
    <location>
        <begin position="197"/>
        <end position="209"/>
    </location>
</feature>
<sequence>MENPPTTPNHPEENPFGPGPSTITRRSPSKSIAPATQRVTRQKAHSRIAPAKGKLASKSSEQLTAPTSTFEYLRLQEQNTALEDEVVALRNQLRELTVGQTASPDPRITGFTSEPLLSEGSNGSRSCKGSGALFDQPVQSVEQTRRSTRSRRSSRKHRPRRKDKSSSASQTRPGGDPFSFSDSSSDSSDQKSDIPNRRAKAKSASKHLRIANLIEKLSDGEQPIGPI</sequence>
<keyword evidence="3" id="KW-1185">Reference proteome</keyword>
<dbReference type="EMBL" id="CP063406">
    <property type="protein sequence ID" value="QSZ31893.1"/>
    <property type="molecule type" value="Genomic_DNA"/>
</dbReference>
<protein>
    <submittedName>
        <fullName evidence="2">Uncharacterized protein</fullName>
    </submittedName>
</protein>
<dbReference type="AlphaFoldDB" id="A0A8A3P236"/>
<evidence type="ECO:0000313" key="2">
    <source>
        <dbReference type="EMBL" id="QSZ31893.1"/>
    </source>
</evidence>
<reference evidence="2" key="1">
    <citation type="submission" date="2020-10" db="EMBL/GenBank/DDBJ databases">
        <title>Genome Sequence of Monilinia vaccinii-corymbosi Sheds Light on Mummy Berry Disease Infection of Blueberry and Mating Type.</title>
        <authorList>
            <person name="Yow A.G."/>
            <person name="Zhang Y."/>
            <person name="Bansal K."/>
            <person name="Eacker S.M."/>
            <person name="Sullivan S."/>
            <person name="Liachko I."/>
            <person name="Cubeta M.A."/>
            <person name="Rollins J.A."/>
            <person name="Ashrafi H."/>
        </authorList>
    </citation>
    <scope>NUCLEOTIDE SEQUENCE</scope>
    <source>
        <strain evidence="2">RL-1</strain>
    </source>
</reference>
<proteinExistence type="predicted"/>
<gene>
    <name evidence="2" type="ORF">DSL72_001462</name>
</gene>